<evidence type="ECO:0000256" key="4">
    <source>
        <dbReference type="ARBA" id="ARBA00022490"/>
    </source>
</evidence>
<accession>A0A427YGP0</accession>
<keyword evidence="4" id="KW-0963">Cytoplasm</keyword>
<evidence type="ECO:0000256" key="3">
    <source>
        <dbReference type="ARBA" id="ARBA00022448"/>
    </source>
</evidence>
<evidence type="ECO:0000256" key="6">
    <source>
        <dbReference type="ARBA" id="ARBA00022927"/>
    </source>
</evidence>
<dbReference type="SMART" id="SM00913">
    <property type="entry name" value="IBN_N"/>
    <property type="match status" value="1"/>
</dbReference>
<feature type="region of interest" description="Disordered" evidence="10">
    <location>
        <begin position="1"/>
        <end position="24"/>
    </location>
</feature>
<evidence type="ECO:0000259" key="11">
    <source>
        <dbReference type="PROSITE" id="PS50166"/>
    </source>
</evidence>
<feature type="domain" description="Importin N-terminal" evidence="11">
    <location>
        <begin position="21"/>
        <end position="101"/>
    </location>
</feature>
<dbReference type="PROSITE" id="PS50077">
    <property type="entry name" value="HEAT_REPEAT"/>
    <property type="match status" value="1"/>
</dbReference>
<keyword evidence="13" id="KW-1185">Reference proteome</keyword>
<dbReference type="Pfam" id="PF13513">
    <property type="entry name" value="HEAT_EZ"/>
    <property type="match status" value="1"/>
</dbReference>
<dbReference type="FunFam" id="1.25.10.10:FF:000027">
    <property type="entry name" value="Importin subunit beta-1"/>
    <property type="match status" value="1"/>
</dbReference>
<dbReference type="GO" id="GO:0005737">
    <property type="term" value="C:cytoplasm"/>
    <property type="evidence" value="ECO:0007669"/>
    <property type="project" value="UniProtKB-SubCell"/>
</dbReference>
<dbReference type="Gene3D" id="1.25.10.10">
    <property type="entry name" value="Leucine-rich Repeat Variant"/>
    <property type="match status" value="1"/>
</dbReference>
<dbReference type="AlphaFoldDB" id="A0A427YGP0"/>
<evidence type="ECO:0000313" key="12">
    <source>
        <dbReference type="EMBL" id="RSH90325.1"/>
    </source>
</evidence>
<dbReference type="SUPFAM" id="SSF48371">
    <property type="entry name" value="ARM repeat"/>
    <property type="match status" value="1"/>
</dbReference>
<evidence type="ECO:0000256" key="1">
    <source>
        <dbReference type="ARBA" id="ARBA00004496"/>
    </source>
</evidence>
<keyword evidence="3" id="KW-0813">Transport</keyword>
<dbReference type="Proteomes" id="UP000279259">
    <property type="component" value="Unassembled WGS sequence"/>
</dbReference>
<evidence type="ECO:0000256" key="5">
    <source>
        <dbReference type="ARBA" id="ARBA00022737"/>
    </source>
</evidence>
<gene>
    <name evidence="12" type="primary">KAP95</name>
    <name evidence="12" type="ORF">EHS25_001659</name>
</gene>
<evidence type="ECO:0000256" key="7">
    <source>
        <dbReference type="ARBA" id="ARBA00079884"/>
    </source>
</evidence>
<evidence type="ECO:0000256" key="2">
    <source>
        <dbReference type="ARBA" id="ARBA00010907"/>
    </source>
</evidence>
<evidence type="ECO:0000256" key="9">
    <source>
        <dbReference type="PROSITE-ProRule" id="PRU00103"/>
    </source>
</evidence>
<protein>
    <recommendedName>
        <fullName evidence="7">Importin-95</fullName>
    </recommendedName>
    <alternativeName>
        <fullName evidence="8">Karyopherin-95</fullName>
    </alternativeName>
</protein>
<proteinExistence type="inferred from homology"/>
<reference evidence="12 13" key="1">
    <citation type="submission" date="2018-11" db="EMBL/GenBank/DDBJ databases">
        <title>Genome sequence of Saitozyma podzolica DSM 27192.</title>
        <authorList>
            <person name="Aliyu H."/>
            <person name="Gorte O."/>
            <person name="Ochsenreither K."/>
        </authorList>
    </citation>
    <scope>NUCLEOTIDE SEQUENCE [LARGE SCALE GENOMIC DNA]</scope>
    <source>
        <strain evidence="12 13">DSM 27192</strain>
    </source>
</reference>
<dbReference type="InterPro" id="IPR016024">
    <property type="entry name" value="ARM-type_fold"/>
</dbReference>
<dbReference type="GO" id="GO:0006606">
    <property type="term" value="P:protein import into nucleus"/>
    <property type="evidence" value="ECO:0007669"/>
    <property type="project" value="InterPro"/>
</dbReference>
<dbReference type="InterPro" id="IPR058584">
    <property type="entry name" value="IMB1_TNPO1-like_TPR"/>
</dbReference>
<dbReference type="InterPro" id="IPR011989">
    <property type="entry name" value="ARM-like"/>
</dbReference>
<dbReference type="InterPro" id="IPR001494">
    <property type="entry name" value="Importin-beta_N"/>
</dbReference>
<dbReference type="InterPro" id="IPR021133">
    <property type="entry name" value="HEAT_type_2"/>
</dbReference>
<dbReference type="STRING" id="1890683.A0A427YGP0"/>
<feature type="repeat" description="HEAT" evidence="9">
    <location>
        <begin position="130"/>
        <end position="169"/>
    </location>
</feature>
<dbReference type="GO" id="GO:0031267">
    <property type="term" value="F:small GTPase binding"/>
    <property type="evidence" value="ECO:0007669"/>
    <property type="project" value="InterPro"/>
</dbReference>
<dbReference type="InterPro" id="IPR040122">
    <property type="entry name" value="Importin_beta"/>
</dbReference>
<dbReference type="PANTHER" id="PTHR10527">
    <property type="entry name" value="IMPORTIN BETA"/>
    <property type="match status" value="1"/>
</dbReference>
<evidence type="ECO:0000256" key="8">
    <source>
        <dbReference type="ARBA" id="ARBA00083566"/>
    </source>
</evidence>
<evidence type="ECO:0000256" key="10">
    <source>
        <dbReference type="SAM" id="MobiDB-lite"/>
    </source>
</evidence>
<comment type="caution">
    <text evidence="12">The sequence shown here is derived from an EMBL/GenBank/DDBJ whole genome shotgun (WGS) entry which is preliminary data.</text>
</comment>
<dbReference type="PROSITE" id="PS50166">
    <property type="entry name" value="IMPORTIN_B_NT"/>
    <property type="match status" value="1"/>
</dbReference>
<comment type="similarity">
    <text evidence="2">Belongs to the importin beta family. Importin beta-1 subfamily.</text>
</comment>
<dbReference type="Pfam" id="PF03810">
    <property type="entry name" value="IBN_N"/>
    <property type="match status" value="1"/>
</dbReference>
<evidence type="ECO:0000313" key="13">
    <source>
        <dbReference type="Proteomes" id="UP000279259"/>
    </source>
</evidence>
<dbReference type="Pfam" id="PF25574">
    <property type="entry name" value="TPR_IMB1"/>
    <property type="match status" value="1"/>
</dbReference>
<comment type="subcellular location">
    <subcellularLocation>
        <location evidence="1">Cytoplasm</location>
    </subcellularLocation>
</comment>
<organism evidence="12 13">
    <name type="scientific">Saitozyma podzolica</name>
    <dbReference type="NCBI Taxonomy" id="1890683"/>
    <lineage>
        <taxon>Eukaryota</taxon>
        <taxon>Fungi</taxon>
        <taxon>Dikarya</taxon>
        <taxon>Basidiomycota</taxon>
        <taxon>Agaricomycotina</taxon>
        <taxon>Tremellomycetes</taxon>
        <taxon>Tremellales</taxon>
        <taxon>Trimorphomycetaceae</taxon>
        <taxon>Saitozyma</taxon>
    </lineage>
</organism>
<sequence>MNAAELLRNTLSPDNATRESATKQLEQASQDNFHAYLHTLAAELANESQDVTIRNSAGLAFKNSLAARDAINQPALSTRWLNLPEEATAPLKQSILSTLGSPVQRAGGVAAQVVSAIAAIELPVQRWPELIPSLLEFVQNQDNTLLRVATLQAVGFVCEVISPEVLQSKSNEILTAVVQGARKEETNEAVQIAAIHALYNSLEFIRDNFEREGERNYIMQVVCEATQNNAVPVQVGAFECLVKIMSLYYEKMDFYMERALFGLTIMGMRHHQEPVALQAIEFWSTVCEEEIELSVEAQEALAYGDTPVAESHNFARMALGEVLPVLLELLTQQSEDADEDDWTRSMAAAACLELLARDVGDDIVQPVVPFVEAGIRREEWQHREAAVMAFGSILDGPDPTTLAPLVSQALGALINMMGNDPSNAVRDTVAWTLSKITEVMLEVIDPDAQLNDLVSALVMGLQGSPRIINSCCLALNNLVTQLSTPPDLIGEDVPTSVMSKYFSGVLNALMPVSEKPENESNCRSAAYTTIATFIASSADDTLPVVQEVAAAMLARQEALMGMQNQLVGTDDKNNWDDMHINLCVVLQSAIHKSPALIAPFADRIMTNLLQLLSAAGKNAAVLEDAFATVGALASALETGFTKYMEAFMPFLFQALGQYEDWQVSNAAVYATSDVARAVGEAIVPYAEQLMVALVDVLRSPVIHRSVKPNAISTIGEVALAIGPAFVPYLDTVMGILSQAGATAASANDIAMIEFVWTMREAIIDAFIGILNGLRGGDTLPFQQFVPGIMTFLRQCWNDEERTDQFSVSTLGLIGDFGDTYKAAVREELMQDWVQQAINYGRQRGVSKQAKTNALYAQKAIKELSK</sequence>
<name>A0A427YGP0_9TREE</name>
<keyword evidence="5" id="KW-0677">Repeat</keyword>
<keyword evidence="6" id="KW-0653">Protein transport</keyword>
<dbReference type="EMBL" id="RSCD01000011">
    <property type="protein sequence ID" value="RSH90325.1"/>
    <property type="molecule type" value="Genomic_DNA"/>
</dbReference>
<dbReference type="OrthoDB" id="10263328at2759"/>